<keyword evidence="5" id="KW-1185">Reference proteome</keyword>
<protein>
    <recommendedName>
        <fullName evidence="3">FAD-binding domain-containing protein</fullName>
    </recommendedName>
</protein>
<evidence type="ECO:0000259" key="3">
    <source>
        <dbReference type="Pfam" id="PF01494"/>
    </source>
</evidence>
<dbReference type="SUPFAM" id="SSF51905">
    <property type="entry name" value="FAD/NAD(P)-binding domain"/>
    <property type="match status" value="1"/>
</dbReference>
<dbReference type="GO" id="GO:0004497">
    <property type="term" value="F:monooxygenase activity"/>
    <property type="evidence" value="ECO:0007669"/>
    <property type="project" value="UniProtKB-KW"/>
</dbReference>
<dbReference type="Proteomes" id="UP000616608">
    <property type="component" value="Unassembled WGS sequence"/>
</dbReference>
<dbReference type="InterPro" id="IPR036188">
    <property type="entry name" value="FAD/NAD-bd_sf"/>
</dbReference>
<comment type="caution">
    <text evidence="4">The sequence shown here is derived from an EMBL/GenBank/DDBJ whole genome shotgun (WGS) entry which is preliminary data.</text>
</comment>
<evidence type="ECO:0000313" key="5">
    <source>
        <dbReference type="Proteomes" id="UP000616608"/>
    </source>
</evidence>
<feature type="domain" description="FAD-binding" evidence="3">
    <location>
        <begin position="3"/>
        <end position="333"/>
    </location>
</feature>
<evidence type="ECO:0000313" key="4">
    <source>
        <dbReference type="EMBL" id="GGG18451.1"/>
    </source>
</evidence>
<name>A0A917G2D9_9BACI</name>
<dbReference type="InterPro" id="IPR002938">
    <property type="entry name" value="FAD-bd"/>
</dbReference>
<keyword evidence="1" id="KW-0560">Oxidoreductase</keyword>
<dbReference type="AlphaFoldDB" id="A0A917G2D9"/>
<dbReference type="Pfam" id="PF01494">
    <property type="entry name" value="FAD_binding_3"/>
    <property type="match status" value="1"/>
</dbReference>
<sequence length="378" mass="42298">MRIIIIGGGIGGLATAVMLHKNGFDVKVYEQSATFSPLGAGIGIGSNAMQALQEMGIEEEVMANATPLTTQIFQDAKGHILNTIDFSLFKRKYGFENVTIHRADLHKALVNALPPKTIAYNRRCEHVSTHHNGVIAVFSDGISVKADVIIAADGIHSPIRQQLQDNSKPRYAGYTCWRGLAHNDGLIATNTSTEVWDASGRFGYAPLQDNTVYWFACVNSKANNTFYQQLTTEELAFHFKKFPQAVTQLIKKTAPQHVLHHDIYDIKPLRHFVYGRVVLIGDAAHATTPNMGQGAGQAIEDAVTLVNAIKRYPLRRALQKYEQARIKHTHKVTTLSRQIGWAAQWDSKSAVHFRNQVFPLIPSQLLFKRLQFLFERKW</sequence>
<accession>A0A917G2D9</accession>
<dbReference type="GO" id="GO:0071949">
    <property type="term" value="F:FAD binding"/>
    <property type="evidence" value="ECO:0007669"/>
    <property type="project" value="InterPro"/>
</dbReference>
<gene>
    <name evidence="4" type="ORF">GCM10007425_11160</name>
</gene>
<dbReference type="PANTHER" id="PTHR13789:SF309">
    <property type="entry name" value="PUTATIVE (AFU_ORTHOLOGUE AFUA_6G14510)-RELATED"/>
    <property type="match status" value="1"/>
</dbReference>
<evidence type="ECO:0000256" key="1">
    <source>
        <dbReference type="ARBA" id="ARBA00023002"/>
    </source>
</evidence>
<dbReference type="PRINTS" id="PR00420">
    <property type="entry name" value="RNGMNOXGNASE"/>
</dbReference>
<reference evidence="4" key="2">
    <citation type="submission" date="2020-09" db="EMBL/GenBank/DDBJ databases">
        <authorList>
            <person name="Sun Q."/>
            <person name="Zhou Y."/>
        </authorList>
    </citation>
    <scope>NUCLEOTIDE SEQUENCE</scope>
    <source>
        <strain evidence="4">CGMCC 1.15760</strain>
    </source>
</reference>
<organism evidence="4 5">
    <name type="scientific">Lysinibacillus alkalisoli</name>
    <dbReference type="NCBI Taxonomy" id="1911548"/>
    <lineage>
        <taxon>Bacteria</taxon>
        <taxon>Bacillati</taxon>
        <taxon>Bacillota</taxon>
        <taxon>Bacilli</taxon>
        <taxon>Bacillales</taxon>
        <taxon>Bacillaceae</taxon>
        <taxon>Lysinibacillus</taxon>
    </lineage>
</organism>
<dbReference type="PANTHER" id="PTHR13789">
    <property type="entry name" value="MONOOXYGENASE"/>
    <property type="match status" value="1"/>
</dbReference>
<proteinExistence type="predicted"/>
<dbReference type="SUPFAM" id="SSF54373">
    <property type="entry name" value="FAD-linked reductases, C-terminal domain"/>
    <property type="match status" value="1"/>
</dbReference>
<dbReference type="NCBIfam" id="NF005243">
    <property type="entry name" value="PRK06753.1"/>
    <property type="match status" value="1"/>
</dbReference>
<dbReference type="Gene3D" id="3.50.50.60">
    <property type="entry name" value="FAD/NAD(P)-binding domain"/>
    <property type="match status" value="1"/>
</dbReference>
<reference evidence="4" key="1">
    <citation type="journal article" date="2014" name="Int. J. Syst. Evol. Microbiol.">
        <title>Complete genome sequence of Corynebacterium casei LMG S-19264T (=DSM 44701T), isolated from a smear-ripened cheese.</title>
        <authorList>
            <consortium name="US DOE Joint Genome Institute (JGI-PGF)"/>
            <person name="Walter F."/>
            <person name="Albersmeier A."/>
            <person name="Kalinowski J."/>
            <person name="Ruckert C."/>
        </authorList>
    </citation>
    <scope>NUCLEOTIDE SEQUENCE</scope>
    <source>
        <strain evidence="4">CGMCC 1.15760</strain>
    </source>
</reference>
<dbReference type="InterPro" id="IPR050493">
    <property type="entry name" value="FAD-dep_Monooxygenase_BioMet"/>
</dbReference>
<dbReference type="EMBL" id="BMJT01000003">
    <property type="protein sequence ID" value="GGG18451.1"/>
    <property type="molecule type" value="Genomic_DNA"/>
</dbReference>
<evidence type="ECO:0000256" key="2">
    <source>
        <dbReference type="ARBA" id="ARBA00023033"/>
    </source>
</evidence>
<keyword evidence="2" id="KW-0503">Monooxygenase</keyword>
<dbReference type="RefSeq" id="WP_188614042.1">
    <property type="nucleotide sequence ID" value="NZ_BMJT01000003.1"/>
</dbReference>